<name>A0A061FWX4_THECC</name>
<organism evidence="3 4">
    <name type="scientific">Theobroma cacao</name>
    <name type="common">Cacao</name>
    <name type="synonym">Cocoa</name>
    <dbReference type="NCBI Taxonomy" id="3641"/>
    <lineage>
        <taxon>Eukaryota</taxon>
        <taxon>Viridiplantae</taxon>
        <taxon>Streptophyta</taxon>
        <taxon>Embryophyta</taxon>
        <taxon>Tracheophyta</taxon>
        <taxon>Spermatophyta</taxon>
        <taxon>Magnoliopsida</taxon>
        <taxon>eudicotyledons</taxon>
        <taxon>Gunneridae</taxon>
        <taxon>Pentapetalae</taxon>
        <taxon>rosids</taxon>
        <taxon>malvids</taxon>
        <taxon>Malvales</taxon>
        <taxon>Malvaceae</taxon>
        <taxon>Byttnerioideae</taxon>
        <taxon>Theobroma</taxon>
    </lineage>
</organism>
<evidence type="ECO:0000256" key="1">
    <source>
        <dbReference type="SAM" id="MobiDB-lite"/>
    </source>
</evidence>
<feature type="domain" description="Retrotransposon gag" evidence="2">
    <location>
        <begin position="76"/>
        <end position="172"/>
    </location>
</feature>
<dbReference type="PANTHER" id="PTHR34482">
    <property type="entry name" value="DNA DAMAGE-INDUCIBLE PROTEIN 1-LIKE"/>
    <property type="match status" value="1"/>
</dbReference>
<dbReference type="InParanoid" id="A0A061FWX4"/>
<accession>A0A061FWX4</accession>
<evidence type="ECO:0000313" key="4">
    <source>
        <dbReference type="Proteomes" id="UP000026915"/>
    </source>
</evidence>
<dbReference type="EMBL" id="CM001881">
    <property type="protein sequence ID" value="EOY21563.1"/>
    <property type="molecule type" value="Genomic_DNA"/>
</dbReference>
<dbReference type="AlphaFoldDB" id="A0A061FWX4"/>
<evidence type="ECO:0000259" key="2">
    <source>
        <dbReference type="Pfam" id="PF03732"/>
    </source>
</evidence>
<gene>
    <name evidence="3" type="ORF">TCM_013381</name>
</gene>
<feature type="compositionally biased region" description="Basic and acidic residues" evidence="1">
    <location>
        <begin position="201"/>
        <end position="226"/>
    </location>
</feature>
<dbReference type="Pfam" id="PF03732">
    <property type="entry name" value="Retrotrans_gag"/>
    <property type="match status" value="1"/>
</dbReference>
<dbReference type="OMA" id="CTHCPEE"/>
<protein>
    <recommendedName>
        <fullName evidence="2">Retrotransposon gag domain-containing protein</fullName>
    </recommendedName>
</protein>
<dbReference type="Proteomes" id="UP000026915">
    <property type="component" value="Chromosome 3"/>
</dbReference>
<dbReference type="eggNOG" id="ENOG502S6XC">
    <property type="taxonomic scope" value="Eukaryota"/>
</dbReference>
<feature type="region of interest" description="Disordered" evidence="1">
    <location>
        <begin position="201"/>
        <end position="257"/>
    </location>
</feature>
<dbReference type="Gramene" id="EOY21563">
    <property type="protein sequence ID" value="EOY21563"/>
    <property type="gene ID" value="TCM_013381"/>
</dbReference>
<evidence type="ECO:0000313" key="3">
    <source>
        <dbReference type="EMBL" id="EOY21563.1"/>
    </source>
</evidence>
<feature type="region of interest" description="Disordered" evidence="1">
    <location>
        <begin position="1"/>
        <end position="56"/>
    </location>
</feature>
<sequence>MPPKTRAASRRAGEQDVPIEMADRPRASTQRGRGRRGRVTRPVGLDTPVSRQEEGSPQMEKICKALGCSSVRSVELAAFQLEDVAQEWYSSLCRGRSTNATPLAWSEFSVAFLDRFLPLSVRNARAREFETLVQTSSMTVSEYDIKFTQLARYAPYLVSTEEMKIQRFVDGLVEPLFRAVASRDFTTYSAAVDRAQRIEMRTNESRAARDRAKRGKTEGYQGRRDFSSGGSSSSRQGPQRDSRLPQQGSDAPGANIRVGQRTFNSRRQQDSRQSSQVIRSCDTCGRRHSGRCFLTTKTCYGLTWVKKVTPIDTRVLVMALGFGL</sequence>
<reference evidence="3 4" key="1">
    <citation type="journal article" date="2013" name="Genome Biol.">
        <title>The genome sequence of the most widely cultivated cacao type and its use to identify candidate genes regulating pod color.</title>
        <authorList>
            <person name="Motamayor J.C."/>
            <person name="Mockaitis K."/>
            <person name="Schmutz J."/>
            <person name="Haiminen N."/>
            <person name="Iii D.L."/>
            <person name="Cornejo O."/>
            <person name="Findley S.D."/>
            <person name="Zheng P."/>
            <person name="Utro F."/>
            <person name="Royaert S."/>
            <person name="Saski C."/>
            <person name="Jenkins J."/>
            <person name="Podicheti R."/>
            <person name="Zhao M."/>
            <person name="Scheffler B.E."/>
            <person name="Stack J.C."/>
            <person name="Feltus F.A."/>
            <person name="Mustiga G.M."/>
            <person name="Amores F."/>
            <person name="Phillips W."/>
            <person name="Marelli J.P."/>
            <person name="May G.D."/>
            <person name="Shapiro H."/>
            <person name="Ma J."/>
            <person name="Bustamante C.D."/>
            <person name="Schnell R.J."/>
            <person name="Main D."/>
            <person name="Gilbert D."/>
            <person name="Parida L."/>
            <person name="Kuhn D.N."/>
        </authorList>
    </citation>
    <scope>NUCLEOTIDE SEQUENCE [LARGE SCALE GENOMIC DNA]</scope>
    <source>
        <strain evidence="4">cv. Matina 1-6</strain>
    </source>
</reference>
<proteinExistence type="predicted"/>
<dbReference type="InterPro" id="IPR005162">
    <property type="entry name" value="Retrotrans_gag_dom"/>
</dbReference>
<feature type="compositionally biased region" description="Low complexity" evidence="1">
    <location>
        <begin position="227"/>
        <end position="237"/>
    </location>
</feature>
<keyword evidence="4" id="KW-1185">Reference proteome</keyword>
<dbReference type="PANTHER" id="PTHR34482:SF36">
    <property type="entry name" value="RETROTRANSPOSON GAG DOMAIN-CONTAINING PROTEIN"/>
    <property type="match status" value="1"/>
</dbReference>
<dbReference type="HOGENOM" id="CLU_039986_2_0_1"/>